<dbReference type="Pfam" id="PF07729">
    <property type="entry name" value="FCD"/>
    <property type="match status" value="1"/>
</dbReference>
<keyword evidence="6" id="KW-1185">Reference proteome</keyword>
<gene>
    <name evidence="5" type="ORF">E9232_007048</name>
</gene>
<keyword evidence="3" id="KW-0804">Transcription</keyword>
<dbReference type="InterPro" id="IPR036388">
    <property type="entry name" value="WH-like_DNA-bd_sf"/>
</dbReference>
<dbReference type="PRINTS" id="PR00035">
    <property type="entry name" value="HTHGNTR"/>
</dbReference>
<keyword evidence="2 5" id="KW-0238">DNA-binding</keyword>
<name>A0ABU1K2K2_9PROT</name>
<keyword evidence="1" id="KW-0805">Transcription regulation</keyword>
<evidence type="ECO:0000256" key="1">
    <source>
        <dbReference type="ARBA" id="ARBA00023015"/>
    </source>
</evidence>
<evidence type="ECO:0000313" key="5">
    <source>
        <dbReference type="EMBL" id="MDR6294494.1"/>
    </source>
</evidence>
<dbReference type="InterPro" id="IPR036390">
    <property type="entry name" value="WH_DNA-bd_sf"/>
</dbReference>
<organism evidence="5 6">
    <name type="scientific">Inquilinus ginsengisoli</name>
    <dbReference type="NCBI Taxonomy" id="363840"/>
    <lineage>
        <taxon>Bacteria</taxon>
        <taxon>Pseudomonadati</taxon>
        <taxon>Pseudomonadota</taxon>
        <taxon>Alphaproteobacteria</taxon>
        <taxon>Rhodospirillales</taxon>
        <taxon>Rhodospirillaceae</taxon>
        <taxon>Inquilinus</taxon>
    </lineage>
</organism>
<protein>
    <submittedName>
        <fullName evidence="5">DNA-binding GntR family transcriptional regulator</fullName>
    </submittedName>
</protein>
<comment type="caution">
    <text evidence="5">The sequence shown here is derived from an EMBL/GenBank/DDBJ whole genome shotgun (WGS) entry which is preliminary data.</text>
</comment>
<dbReference type="SMART" id="SM00895">
    <property type="entry name" value="FCD"/>
    <property type="match status" value="1"/>
</dbReference>
<dbReference type="PANTHER" id="PTHR43537:SF5">
    <property type="entry name" value="UXU OPERON TRANSCRIPTIONAL REGULATOR"/>
    <property type="match status" value="1"/>
</dbReference>
<dbReference type="InterPro" id="IPR011711">
    <property type="entry name" value="GntR_C"/>
</dbReference>
<dbReference type="PANTHER" id="PTHR43537">
    <property type="entry name" value="TRANSCRIPTIONAL REGULATOR, GNTR FAMILY"/>
    <property type="match status" value="1"/>
</dbReference>
<dbReference type="SMART" id="SM00345">
    <property type="entry name" value="HTH_GNTR"/>
    <property type="match status" value="1"/>
</dbReference>
<dbReference type="InterPro" id="IPR000524">
    <property type="entry name" value="Tscrpt_reg_HTH_GntR"/>
</dbReference>
<dbReference type="Pfam" id="PF00392">
    <property type="entry name" value="GntR"/>
    <property type="match status" value="1"/>
</dbReference>
<dbReference type="Gene3D" id="1.20.120.530">
    <property type="entry name" value="GntR ligand-binding domain-like"/>
    <property type="match status" value="1"/>
</dbReference>
<evidence type="ECO:0000256" key="3">
    <source>
        <dbReference type="ARBA" id="ARBA00023163"/>
    </source>
</evidence>
<dbReference type="GO" id="GO:0003677">
    <property type="term" value="F:DNA binding"/>
    <property type="evidence" value="ECO:0007669"/>
    <property type="project" value="UniProtKB-KW"/>
</dbReference>
<dbReference type="CDD" id="cd07377">
    <property type="entry name" value="WHTH_GntR"/>
    <property type="match status" value="1"/>
</dbReference>
<dbReference type="Proteomes" id="UP001262410">
    <property type="component" value="Unassembled WGS sequence"/>
</dbReference>
<dbReference type="EMBL" id="JAVDPW010000020">
    <property type="protein sequence ID" value="MDR6294494.1"/>
    <property type="molecule type" value="Genomic_DNA"/>
</dbReference>
<proteinExistence type="predicted"/>
<dbReference type="InterPro" id="IPR008920">
    <property type="entry name" value="TF_FadR/GntR_C"/>
</dbReference>
<dbReference type="SUPFAM" id="SSF46785">
    <property type="entry name" value="Winged helix' DNA-binding domain"/>
    <property type="match status" value="1"/>
</dbReference>
<evidence type="ECO:0000256" key="2">
    <source>
        <dbReference type="ARBA" id="ARBA00023125"/>
    </source>
</evidence>
<evidence type="ECO:0000313" key="6">
    <source>
        <dbReference type="Proteomes" id="UP001262410"/>
    </source>
</evidence>
<dbReference type="SUPFAM" id="SSF48008">
    <property type="entry name" value="GntR ligand-binding domain-like"/>
    <property type="match status" value="1"/>
</dbReference>
<reference evidence="5 6" key="1">
    <citation type="submission" date="2023-07" db="EMBL/GenBank/DDBJ databases">
        <title>Sorghum-associated microbial communities from plants grown in Nebraska, USA.</title>
        <authorList>
            <person name="Schachtman D."/>
        </authorList>
    </citation>
    <scope>NUCLEOTIDE SEQUENCE [LARGE SCALE GENOMIC DNA]</scope>
    <source>
        <strain evidence="5 6">584</strain>
    </source>
</reference>
<accession>A0ABU1K2K2</accession>
<dbReference type="PROSITE" id="PS50949">
    <property type="entry name" value="HTH_GNTR"/>
    <property type="match status" value="1"/>
</dbReference>
<dbReference type="RefSeq" id="WP_309802046.1">
    <property type="nucleotide sequence ID" value="NZ_JAVDPW010000020.1"/>
</dbReference>
<sequence>METAILDEDNGTPRRPVLSQTVLAFLERKIILRELAPGAKLVEEELCERYGISRSPVREALRLLEGTGLVIRRPRQGVRVAPMSLADLDQIYSCRVKLEALAAEGAARSANPVAVAGELSVALAAMRSALEAGDVERCFDANVALTEALHEASGNAVLQRLLAIVQRPALRYRHLAYGVSAEMTAIAIEANQQMIDAIHRGDAPAAGRVTAGLVEAAWQIVRTALSSAIGKR</sequence>
<dbReference type="Gene3D" id="1.10.10.10">
    <property type="entry name" value="Winged helix-like DNA-binding domain superfamily/Winged helix DNA-binding domain"/>
    <property type="match status" value="1"/>
</dbReference>
<feature type="domain" description="HTH gntR-type" evidence="4">
    <location>
        <begin position="16"/>
        <end position="83"/>
    </location>
</feature>
<evidence type="ECO:0000259" key="4">
    <source>
        <dbReference type="PROSITE" id="PS50949"/>
    </source>
</evidence>